<dbReference type="EMBL" id="LUUH01000002">
    <property type="protein sequence ID" value="OAI09435.1"/>
    <property type="molecule type" value="Genomic_DNA"/>
</dbReference>
<evidence type="ECO:0000313" key="2">
    <source>
        <dbReference type="EMBL" id="OAI09435.1"/>
    </source>
</evidence>
<gene>
    <name evidence="2" type="ORF">A1353_03765</name>
</gene>
<dbReference type="Proteomes" id="UP000077763">
    <property type="component" value="Unassembled WGS sequence"/>
</dbReference>
<dbReference type="PANTHER" id="PTHR42852">
    <property type="entry name" value="THIOL:DISULFIDE INTERCHANGE PROTEIN DSBE"/>
    <property type="match status" value="1"/>
</dbReference>
<protein>
    <submittedName>
        <fullName evidence="2">Alkyl hydroperoxide reductase</fullName>
    </submittedName>
</protein>
<evidence type="ECO:0000259" key="1">
    <source>
        <dbReference type="PROSITE" id="PS51352"/>
    </source>
</evidence>
<dbReference type="SUPFAM" id="SSF52833">
    <property type="entry name" value="Thioredoxin-like"/>
    <property type="match status" value="1"/>
</dbReference>
<feature type="domain" description="Thioredoxin" evidence="1">
    <location>
        <begin position="25"/>
        <end position="162"/>
    </location>
</feature>
<dbReference type="PROSITE" id="PS51352">
    <property type="entry name" value="THIOREDOXIN_2"/>
    <property type="match status" value="1"/>
</dbReference>
<dbReference type="CDD" id="cd03011">
    <property type="entry name" value="TlpA_like_ScsD_MtbDsbE"/>
    <property type="match status" value="1"/>
</dbReference>
<proteinExistence type="predicted"/>
<evidence type="ECO:0000313" key="3">
    <source>
        <dbReference type="Proteomes" id="UP000077763"/>
    </source>
</evidence>
<sequence length="162" mass="17870">MAKKLGFYIFAALFIFAGQFLVNQDLVSGKPPPIVQTTLTGENAMQRMSKGPAVLYFWAEWCGICRSMQGSVSNVLQDYPGLTVAVRSGDDSALQNYLNDKQLNWPVVNDNNDNNGSLGQRYGIKGVPAIFFINAAGDIVFTTVGYTSEWGMRFRLWLAGLD</sequence>
<dbReference type="RefSeq" id="WP_064035220.1">
    <property type="nucleotide sequence ID" value="NZ_LUUH01000002.1"/>
</dbReference>
<name>A0A177MV79_METMH</name>
<accession>A0A177MV79</accession>
<organism evidence="2 3">
    <name type="scientific">Methylomonas methanica</name>
    <dbReference type="NCBI Taxonomy" id="421"/>
    <lineage>
        <taxon>Bacteria</taxon>
        <taxon>Pseudomonadati</taxon>
        <taxon>Pseudomonadota</taxon>
        <taxon>Gammaproteobacteria</taxon>
        <taxon>Methylococcales</taxon>
        <taxon>Methylococcaceae</taxon>
        <taxon>Methylomonas</taxon>
    </lineage>
</organism>
<dbReference type="InterPro" id="IPR050553">
    <property type="entry name" value="Thioredoxin_ResA/DsbE_sf"/>
</dbReference>
<reference evidence="2 3" key="1">
    <citation type="submission" date="2016-03" db="EMBL/GenBank/DDBJ databases">
        <authorList>
            <person name="Ploux O."/>
        </authorList>
    </citation>
    <scope>NUCLEOTIDE SEQUENCE [LARGE SCALE GENOMIC DNA]</scope>
    <source>
        <strain evidence="2 3">R-45371</strain>
    </source>
</reference>
<dbReference type="InterPro" id="IPR036249">
    <property type="entry name" value="Thioredoxin-like_sf"/>
</dbReference>
<dbReference type="Pfam" id="PF13098">
    <property type="entry name" value="Thioredoxin_2"/>
    <property type="match status" value="1"/>
</dbReference>
<comment type="caution">
    <text evidence="2">The sequence shown here is derived from an EMBL/GenBank/DDBJ whole genome shotgun (WGS) entry which is preliminary data.</text>
</comment>
<dbReference type="InterPro" id="IPR012336">
    <property type="entry name" value="Thioredoxin-like_fold"/>
</dbReference>
<dbReference type="InterPro" id="IPR013766">
    <property type="entry name" value="Thioredoxin_domain"/>
</dbReference>
<dbReference type="PANTHER" id="PTHR42852:SF17">
    <property type="entry name" value="THIOREDOXIN-LIKE PROTEIN HI_1115"/>
    <property type="match status" value="1"/>
</dbReference>
<dbReference type="AlphaFoldDB" id="A0A177MV79"/>
<dbReference type="Gene3D" id="3.40.30.10">
    <property type="entry name" value="Glutaredoxin"/>
    <property type="match status" value="1"/>
</dbReference>